<evidence type="ECO:0000313" key="2">
    <source>
        <dbReference type="Proteomes" id="UP000287651"/>
    </source>
</evidence>
<dbReference type="Proteomes" id="UP000287651">
    <property type="component" value="Unassembled WGS sequence"/>
</dbReference>
<dbReference type="EMBL" id="AMZH03013257">
    <property type="protein sequence ID" value="RRT49581.1"/>
    <property type="molecule type" value="Genomic_DNA"/>
</dbReference>
<dbReference type="AlphaFoldDB" id="A0A444FRH2"/>
<evidence type="ECO:0000313" key="1">
    <source>
        <dbReference type="EMBL" id="RRT49581.1"/>
    </source>
</evidence>
<name>A0A444FRH2_ENSVE</name>
<reference evidence="1 2" key="1">
    <citation type="journal article" date="2014" name="Agronomy (Basel)">
        <title>A Draft Genome Sequence for Ensete ventricosum, the Drought-Tolerant Tree Against Hunger.</title>
        <authorList>
            <person name="Harrison J."/>
            <person name="Moore K.A."/>
            <person name="Paszkiewicz K."/>
            <person name="Jones T."/>
            <person name="Grant M."/>
            <person name="Ambacheew D."/>
            <person name="Muzemil S."/>
            <person name="Studholme D.J."/>
        </authorList>
    </citation>
    <scope>NUCLEOTIDE SEQUENCE [LARGE SCALE GENOMIC DNA]</scope>
</reference>
<sequence>MAIMLRKVYNVICEKQEAMVQTSHLTKSLIIGGVPYFLVYMSAFCYVLYFASFDL</sequence>
<protein>
    <submittedName>
        <fullName evidence="1">Uncharacterized protein</fullName>
    </submittedName>
</protein>
<accession>A0A444FRH2</accession>
<gene>
    <name evidence="1" type="ORF">B296_00052308</name>
</gene>
<proteinExistence type="predicted"/>
<organism evidence="1 2">
    <name type="scientific">Ensete ventricosum</name>
    <name type="common">Abyssinian banana</name>
    <name type="synonym">Musa ensete</name>
    <dbReference type="NCBI Taxonomy" id="4639"/>
    <lineage>
        <taxon>Eukaryota</taxon>
        <taxon>Viridiplantae</taxon>
        <taxon>Streptophyta</taxon>
        <taxon>Embryophyta</taxon>
        <taxon>Tracheophyta</taxon>
        <taxon>Spermatophyta</taxon>
        <taxon>Magnoliopsida</taxon>
        <taxon>Liliopsida</taxon>
        <taxon>Zingiberales</taxon>
        <taxon>Musaceae</taxon>
        <taxon>Ensete</taxon>
    </lineage>
</organism>
<comment type="caution">
    <text evidence="1">The sequence shown here is derived from an EMBL/GenBank/DDBJ whole genome shotgun (WGS) entry which is preliminary data.</text>
</comment>